<dbReference type="InterPro" id="IPR017969">
    <property type="entry name" value="Heavy-metal-associated_CS"/>
</dbReference>
<dbReference type="InterPro" id="IPR036163">
    <property type="entry name" value="HMA_dom_sf"/>
</dbReference>
<dbReference type="Proteomes" id="UP000789941">
    <property type="component" value="Unassembled WGS sequence"/>
</dbReference>
<protein>
    <submittedName>
        <fullName evidence="3">Heavy-metal-associated domain protein</fullName>
    </submittedName>
</protein>
<dbReference type="PROSITE" id="PS50846">
    <property type="entry name" value="HMA_2"/>
    <property type="match status" value="1"/>
</dbReference>
<sequence length="67" mass="7504">MDKTLKVRGMHCRSCEILLTDIITEVDGVSDVKVDLRGGTVSLKYENEFVLDRIKESIESEGYVVVA</sequence>
<dbReference type="EMBL" id="CABMJJ010000002">
    <property type="protein sequence ID" value="VVC02711.1"/>
    <property type="molecule type" value="Genomic_DNA"/>
</dbReference>
<dbReference type="PROSITE" id="PS01047">
    <property type="entry name" value="HMA_1"/>
    <property type="match status" value="1"/>
</dbReference>
<proteinExistence type="predicted"/>
<comment type="caution">
    <text evidence="3">The sequence shown here is derived from an EMBL/GenBank/DDBJ whole genome shotgun (WGS) entry which is preliminary data.</text>
</comment>
<dbReference type="Gene3D" id="3.30.70.100">
    <property type="match status" value="1"/>
</dbReference>
<organism evidence="3 4">
    <name type="scientific">Candidatus Bilamarchaeum dharawalense</name>
    <dbReference type="NCBI Taxonomy" id="2885759"/>
    <lineage>
        <taxon>Archaea</taxon>
        <taxon>Candidatus Micrarchaeota</taxon>
        <taxon>Candidatus Micrarchaeia</taxon>
        <taxon>Candidatus Anstonellales</taxon>
        <taxon>Candidatus Bilamarchaeaceae</taxon>
        <taxon>Candidatus Bilamarchaeum</taxon>
    </lineage>
</organism>
<reference evidence="3 4" key="1">
    <citation type="submission" date="2019-08" db="EMBL/GenBank/DDBJ databases">
        <authorList>
            <person name="Vazquez-Campos X."/>
        </authorList>
    </citation>
    <scope>NUCLEOTIDE SEQUENCE [LARGE SCALE GENOMIC DNA]</scope>
    <source>
        <strain evidence="3">LFW-283_2</strain>
    </source>
</reference>
<dbReference type="GO" id="GO:0046872">
    <property type="term" value="F:metal ion binding"/>
    <property type="evidence" value="ECO:0007669"/>
    <property type="project" value="UniProtKB-KW"/>
</dbReference>
<accession>A0A5E4LME8</accession>
<dbReference type="Pfam" id="PF00403">
    <property type="entry name" value="HMA"/>
    <property type="match status" value="1"/>
</dbReference>
<evidence type="ECO:0000256" key="1">
    <source>
        <dbReference type="ARBA" id="ARBA00022723"/>
    </source>
</evidence>
<keyword evidence="1" id="KW-0479">Metal-binding</keyword>
<gene>
    <name evidence="3" type="ORF">LFW2832_01200</name>
</gene>
<name>A0A5E4LME8_9ARCH</name>
<dbReference type="CDD" id="cd00371">
    <property type="entry name" value="HMA"/>
    <property type="match status" value="1"/>
</dbReference>
<dbReference type="InterPro" id="IPR006121">
    <property type="entry name" value="HMA_dom"/>
</dbReference>
<evidence type="ECO:0000313" key="3">
    <source>
        <dbReference type="EMBL" id="VVC02711.1"/>
    </source>
</evidence>
<evidence type="ECO:0000313" key="4">
    <source>
        <dbReference type="Proteomes" id="UP000789941"/>
    </source>
</evidence>
<feature type="domain" description="HMA" evidence="2">
    <location>
        <begin position="1"/>
        <end position="66"/>
    </location>
</feature>
<dbReference type="AlphaFoldDB" id="A0A5E4LME8"/>
<dbReference type="SUPFAM" id="SSF55008">
    <property type="entry name" value="HMA, heavy metal-associated domain"/>
    <property type="match status" value="1"/>
</dbReference>
<evidence type="ECO:0000259" key="2">
    <source>
        <dbReference type="PROSITE" id="PS50846"/>
    </source>
</evidence>